<evidence type="ECO:0000256" key="4">
    <source>
        <dbReference type="ARBA" id="ARBA00022679"/>
    </source>
</evidence>
<evidence type="ECO:0000256" key="7">
    <source>
        <dbReference type="ARBA" id="ARBA00022840"/>
    </source>
</evidence>
<feature type="site" description="Interaction with substrate tRNA" evidence="10">
    <location>
        <position position="127"/>
    </location>
</feature>
<dbReference type="Gene3D" id="3.40.50.300">
    <property type="entry name" value="P-loop containing nucleotide triphosphate hydrolases"/>
    <property type="match status" value="1"/>
</dbReference>
<comment type="subunit">
    <text evidence="10">Monomer.</text>
</comment>
<comment type="function">
    <text evidence="2 10 12">Catalyzes the transfer of a dimethylallyl group onto the adenine at position 37 in tRNAs that read codons beginning with uridine, leading to the formation of N6-(dimethylallyl)adenosine (i(6)A).</text>
</comment>
<evidence type="ECO:0000256" key="12">
    <source>
        <dbReference type="RuleBase" id="RU003784"/>
    </source>
</evidence>
<sequence>MSKISKPILISIVGPTAVGKTGLSILLAEWLNAEIVSADSRQFYKEMTIGTAKPGPLELHSVTHHFINSHSIDELYSAGEFGRDAVDKICELHQHNQTVIAVGGSGLYLKAIWEGFDEMPNIEPDVRRKLNEELDENGLKSLQLELKAADPEYYQTVDLQNGQRVIRALEVIRGTGKPFSSFRVSKKIEMPYDHLKIGLNMDRELLFSRIDQRMDIMIEQGLFAEAERLYPYREHNALQTVGYSEIFGHIDGEYDKDEAVRLLKRNSRRYAKRQLTWFRKYDDIHWFSPDQLEEIKSLIQKSLHRVT</sequence>
<dbReference type="AlphaFoldDB" id="A0A239K038"/>
<evidence type="ECO:0000256" key="9">
    <source>
        <dbReference type="ARBA" id="ARBA00049563"/>
    </source>
</evidence>
<keyword evidence="5 10" id="KW-0819">tRNA processing</keyword>
<reference evidence="14 15" key="1">
    <citation type="submission" date="2017-06" db="EMBL/GenBank/DDBJ databases">
        <authorList>
            <person name="Kim H.J."/>
            <person name="Triplett B.A."/>
        </authorList>
    </citation>
    <scope>NUCLEOTIDE SEQUENCE [LARGE SCALE GENOMIC DNA]</scope>
    <source>
        <strain evidence="14 15">DSM 19307</strain>
    </source>
</reference>
<evidence type="ECO:0000313" key="14">
    <source>
        <dbReference type="EMBL" id="SNT11421.1"/>
    </source>
</evidence>
<evidence type="ECO:0000256" key="10">
    <source>
        <dbReference type="HAMAP-Rule" id="MF_00185"/>
    </source>
</evidence>
<dbReference type="EMBL" id="FZPD01000004">
    <property type="protein sequence ID" value="SNT11421.1"/>
    <property type="molecule type" value="Genomic_DNA"/>
</dbReference>
<dbReference type="OrthoDB" id="9776390at2"/>
<comment type="catalytic activity">
    <reaction evidence="9 10 11">
        <text>adenosine(37) in tRNA + dimethylallyl diphosphate = N(6)-dimethylallyladenosine(37) in tRNA + diphosphate</text>
        <dbReference type="Rhea" id="RHEA:26482"/>
        <dbReference type="Rhea" id="RHEA-COMP:10162"/>
        <dbReference type="Rhea" id="RHEA-COMP:10375"/>
        <dbReference type="ChEBI" id="CHEBI:33019"/>
        <dbReference type="ChEBI" id="CHEBI:57623"/>
        <dbReference type="ChEBI" id="CHEBI:74411"/>
        <dbReference type="ChEBI" id="CHEBI:74415"/>
        <dbReference type="EC" id="2.5.1.75"/>
    </reaction>
</comment>
<feature type="region of interest" description="Interaction with substrate tRNA" evidence="10">
    <location>
        <begin position="163"/>
        <end position="167"/>
    </location>
</feature>
<feature type="region of interest" description="Interaction with substrate tRNA" evidence="10">
    <location>
        <begin position="39"/>
        <end position="42"/>
    </location>
</feature>
<feature type="binding site" evidence="10">
    <location>
        <begin position="14"/>
        <end position="21"/>
    </location>
    <ligand>
        <name>ATP</name>
        <dbReference type="ChEBI" id="CHEBI:30616"/>
    </ligand>
</feature>
<gene>
    <name evidence="10" type="primary">miaA</name>
    <name evidence="14" type="ORF">SAMN05421640_2339</name>
</gene>
<evidence type="ECO:0000256" key="13">
    <source>
        <dbReference type="RuleBase" id="RU003785"/>
    </source>
</evidence>
<dbReference type="PANTHER" id="PTHR11088">
    <property type="entry name" value="TRNA DIMETHYLALLYLTRANSFERASE"/>
    <property type="match status" value="1"/>
</dbReference>
<evidence type="ECO:0000256" key="6">
    <source>
        <dbReference type="ARBA" id="ARBA00022741"/>
    </source>
</evidence>
<comment type="cofactor">
    <cofactor evidence="1 10">
        <name>Mg(2+)</name>
        <dbReference type="ChEBI" id="CHEBI:18420"/>
    </cofactor>
</comment>
<evidence type="ECO:0000256" key="1">
    <source>
        <dbReference type="ARBA" id="ARBA00001946"/>
    </source>
</evidence>
<proteinExistence type="inferred from homology"/>
<name>A0A239K038_EKHLU</name>
<comment type="similarity">
    <text evidence="3 10 13">Belongs to the IPP transferase family.</text>
</comment>
<keyword evidence="7 10" id="KW-0067">ATP-binding</keyword>
<dbReference type="HAMAP" id="MF_00185">
    <property type="entry name" value="IPP_trans"/>
    <property type="match status" value="1"/>
</dbReference>
<dbReference type="GO" id="GO:0005524">
    <property type="term" value="F:ATP binding"/>
    <property type="evidence" value="ECO:0007669"/>
    <property type="project" value="UniProtKB-UniRule"/>
</dbReference>
<evidence type="ECO:0000313" key="15">
    <source>
        <dbReference type="Proteomes" id="UP000198393"/>
    </source>
</evidence>
<evidence type="ECO:0000256" key="3">
    <source>
        <dbReference type="ARBA" id="ARBA00005842"/>
    </source>
</evidence>
<evidence type="ECO:0000256" key="8">
    <source>
        <dbReference type="ARBA" id="ARBA00022842"/>
    </source>
</evidence>
<accession>A0A239K038</accession>
<dbReference type="SUPFAM" id="SSF52540">
    <property type="entry name" value="P-loop containing nucleoside triphosphate hydrolases"/>
    <property type="match status" value="2"/>
</dbReference>
<dbReference type="InterPro" id="IPR027417">
    <property type="entry name" value="P-loop_NTPase"/>
</dbReference>
<keyword evidence="15" id="KW-1185">Reference proteome</keyword>
<dbReference type="GO" id="GO:0052381">
    <property type="term" value="F:tRNA dimethylallyltransferase activity"/>
    <property type="evidence" value="ECO:0007669"/>
    <property type="project" value="UniProtKB-UniRule"/>
</dbReference>
<dbReference type="Proteomes" id="UP000198393">
    <property type="component" value="Unassembled WGS sequence"/>
</dbReference>
<dbReference type="RefSeq" id="WP_089357059.1">
    <property type="nucleotide sequence ID" value="NZ_FZPD01000004.1"/>
</dbReference>
<dbReference type="Pfam" id="PF01715">
    <property type="entry name" value="IPPT"/>
    <property type="match status" value="1"/>
</dbReference>
<dbReference type="NCBIfam" id="TIGR00174">
    <property type="entry name" value="miaA"/>
    <property type="match status" value="1"/>
</dbReference>
<dbReference type="InterPro" id="IPR039657">
    <property type="entry name" value="Dimethylallyltransferase"/>
</dbReference>
<keyword evidence="4 10" id="KW-0808">Transferase</keyword>
<feature type="binding site" evidence="10">
    <location>
        <begin position="16"/>
        <end position="21"/>
    </location>
    <ligand>
        <name>substrate</name>
    </ligand>
</feature>
<organism evidence="14 15">
    <name type="scientific">Ekhidna lutea</name>
    <dbReference type="NCBI Taxonomy" id="447679"/>
    <lineage>
        <taxon>Bacteria</taxon>
        <taxon>Pseudomonadati</taxon>
        <taxon>Bacteroidota</taxon>
        <taxon>Cytophagia</taxon>
        <taxon>Cytophagales</taxon>
        <taxon>Reichenbachiellaceae</taxon>
        <taxon>Ekhidna</taxon>
    </lineage>
</organism>
<protein>
    <recommendedName>
        <fullName evidence="10">tRNA dimethylallyltransferase</fullName>
        <ecNumber evidence="10">2.5.1.75</ecNumber>
    </recommendedName>
    <alternativeName>
        <fullName evidence="10">Dimethylallyl diphosphate:tRNA dimethylallyltransferase</fullName>
        <shortName evidence="10">DMAPP:tRNA dimethylallyltransferase</shortName>
        <shortName evidence="10">DMATase</shortName>
    </alternativeName>
    <alternativeName>
        <fullName evidence="10">Isopentenyl-diphosphate:tRNA isopentenyltransferase</fullName>
        <shortName evidence="10">IPP transferase</shortName>
        <shortName evidence="10">IPPT</shortName>
        <shortName evidence="10">IPTase</shortName>
    </alternativeName>
</protein>
<feature type="site" description="Interaction with substrate tRNA" evidence="10">
    <location>
        <position position="105"/>
    </location>
</feature>
<dbReference type="InterPro" id="IPR018022">
    <property type="entry name" value="IPT"/>
</dbReference>
<dbReference type="GO" id="GO:0006400">
    <property type="term" value="P:tRNA modification"/>
    <property type="evidence" value="ECO:0007669"/>
    <property type="project" value="TreeGrafter"/>
</dbReference>
<dbReference type="Gene3D" id="1.10.20.140">
    <property type="match status" value="1"/>
</dbReference>
<comment type="caution">
    <text evidence="10">Lacks conserved residue(s) required for the propagation of feature annotation.</text>
</comment>
<keyword evidence="6 10" id="KW-0547">Nucleotide-binding</keyword>
<dbReference type="PANTHER" id="PTHR11088:SF60">
    <property type="entry name" value="TRNA DIMETHYLALLYLTRANSFERASE"/>
    <property type="match status" value="1"/>
</dbReference>
<evidence type="ECO:0000256" key="5">
    <source>
        <dbReference type="ARBA" id="ARBA00022694"/>
    </source>
</evidence>
<dbReference type="EC" id="2.5.1.75" evidence="10"/>
<evidence type="ECO:0000256" key="11">
    <source>
        <dbReference type="RuleBase" id="RU003783"/>
    </source>
</evidence>
<evidence type="ECO:0000256" key="2">
    <source>
        <dbReference type="ARBA" id="ARBA00003213"/>
    </source>
</evidence>
<keyword evidence="8 10" id="KW-0460">Magnesium</keyword>